<feature type="region of interest" description="Disordered" evidence="1">
    <location>
        <begin position="1"/>
        <end position="21"/>
    </location>
</feature>
<protein>
    <submittedName>
        <fullName evidence="2">Uncharacterized protein</fullName>
    </submittedName>
</protein>
<feature type="compositionally biased region" description="Basic and acidic residues" evidence="1">
    <location>
        <begin position="207"/>
        <end position="220"/>
    </location>
</feature>
<dbReference type="Proteomes" id="UP000283509">
    <property type="component" value="Unassembled WGS sequence"/>
</dbReference>
<feature type="region of interest" description="Disordered" evidence="1">
    <location>
        <begin position="107"/>
        <end position="312"/>
    </location>
</feature>
<feature type="compositionally biased region" description="Low complexity" evidence="1">
    <location>
        <begin position="286"/>
        <end position="309"/>
    </location>
</feature>
<feature type="compositionally biased region" description="Polar residues" evidence="1">
    <location>
        <begin position="1"/>
        <end position="12"/>
    </location>
</feature>
<evidence type="ECO:0000313" key="2">
    <source>
        <dbReference type="EMBL" id="ROT78405.1"/>
    </source>
</evidence>
<comment type="caution">
    <text evidence="2">The sequence shown here is derived from an EMBL/GenBank/DDBJ whole genome shotgun (WGS) entry which is preliminary data.</text>
</comment>
<organism evidence="2 3">
    <name type="scientific">Penaeus vannamei</name>
    <name type="common">Whiteleg shrimp</name>
    <name type="synonym">Litopenaeus vannamei</name>
    <dbReference type="NCBI Taxonomy" id="6689"/>
    <lineage>
        <taxon>Eukaryota</taxon>
        <taxon>Metazoa</taxon>
        <taxon>Ecdysozoa</taxon>
        <taxon>Arthropoda</taxon>
        <taxon>Crustacea</taxon>
        <taxon>Multicrustacea</taxon>
        <taxon>Malacostraca</taxon>
        <taxon>Eumalacostraca</taxon>
        <taxon>Eucarida</taxon>
        <taxon>Decapoda</taxon>
        <taxon>Dendrobranchiata</taxon>
        <taxon>Penaeoidea</taxon>
        <taxon>Penaeidae</taxon>
        <taxon>Penaeus</taxon>
    </lineage>
</organism>
<reference evidence="2 3" key="1">
    <citation type="submission" date="2018-04" db="EMBL/GenBank/DDBJ databases">
        <authorList>
            <person name="Zhang X."/>
            <person name="Yuan J."/>
            <person name="Li F."/>
            <person name="Xiang J."/>
        </authorList>
    </citation>
    <scope>NUCLEOTIDE SEQUENCE [LARGE SCALE GENOMIC DNA]</scope>
    <source>
        <tissue evidence="2">Muscle</tissue>
    </source>
</reference>
<sequence length="331" mass="36323">MTGAATVTSSGSDLAGAATQGHGGHGGEKFFMYAHQPDKKQYEFGFKRGNDYHTIERYEKGGPHHNFKAKARSVGKIARAATASITGTTTTPRNTITFLLPLPSLPFFSPSGRPPRRTRRADYHDDHHGGYHDDHHDDHHGGYHDDHNDHGGYHSQPVPDFAPALASSSSPKVVGEREGRSYTPTAHHRRRSKATAAGNKVGVEKASGLEEKEPRKEVVPRKNKNGRKNYGFFNERRSFEYTRTFGRDGKKPQEKGGKEAIESSSAFPRASGFDQTPDLSDTKFYPRSSASSSSSSHSSPLLSSGSRAVSESRVYDEEAGVWYSLVPIPEP</sequence>
<reference evidence="2 3" key="2">
    <citation type="submission" date="2019-01" db="EMBL/GenBank/DDBJ databases">
        <title>The decoding of complex shrimp genome reveals the adaptation for benthos swimmer, frequently molting mechanism and breeding impact on genome.</title>
        <authorList>
            <person name="Sun Y."/>
            <person name="Gao Y."/>
            <person name="Yu Y."/>
        </authorList>
    </citation>
    <scope>NUCLEOTIDE SEQUENCE [LARGE SCALE GENOMIC DNA]</scope>
    <source>
        <tissue evidence="2">Muscle</tissue>
    </source>
</reference>
<keyword evidence="3" id="KW-1185">Reference proteome</keyword>
<proteinExistence type="predicted"/>
<accession>A0A423TPM0</accession>
<gene>
    <name evidence="2" type="ORF">C7M84_002883</name>
</gene>
<name>A0A423TPM0_PENVA</name>
<evidence type="ECO:0000256" key="1">
    <source>
        <dbReference type="SAM" id="MobiDB-lite"/>
    </source>
</evidence>
<dbReference type="EMBL" id="QCYY01001387">
    <property type="protein sequence ID" value="ROT78405.1"/>
    <property type="molecule type" value="Genomic_DNA"/>
</dbReference>
<feature type="compositionally biased region" description="Basic and acidic residues" evidence="1">
    <location>
        <begin position="234"/>
        <end position="261"/>
    </location>
</feature>
<dbReference type="AlphaFoldDB" id="A0A423TPM0"/>
<evidence type="ECO:0000313" key="3">
    <source>
        <dbReference type="Proteomes" id="UP000283509"/>
    </source>
</evidence>
<feature type="compositionally biased region" description="Basic and acidic residues" evidence="1">
    <location>
        <begin position="120"/>
        <end position="152"/>
    </location>
</feature>